<dbReference type="RefSeq" id="WP_023048544.1">
    <property type="nucleotide sequence ID" value="NZ_AP015029.1"/>
</dbReference>
<dbReference type="NCBIfam" id="NF007232">
    <property type="entry name" value="PRK09651.1"/>
    <property type="match status" value="1"/>
</dbReference>
<dbReference type="NCBIfam" id="NF009180">
    <property type="entry name" value="PRK12528.1"/>
    <property type="match status" value="1"/>
</dbReference>
<dbReference type="Gene3D" id="1.10.1740.10">
    <property type="match status" value="1"/>
</dbReference>
<dbReference type="GO" id="GO:0003677">
    <property type="term" value="F:DNA binding"/>
    <property type="evidence" value="ECO:0007669"/>
    <property type="project" value="InterPro"/>
</dbReference>
<dbReference type="PANTHER" id="PTHR43133:SF63">
    <property type="entry name" value="RNA POLYMERASE SIGMA FACTOR FECI-RELATED"/>
    <property type="match status" value="1"/>
</dbReference>
<reference evidence="8 10" key="2">
    <citation type="submission" date="2020-09" db="EMBL/GenBank/DDBJ databases">
        <title>Co-existence of a novel multidrug-resistance efflux pump with carbapenem resistance gene blaVIM-2 in one megaplasmid in Pseudomonas putida.</title>
        <authorList>
            <person name="Peng K."/>
            <person name="Li R."/>
        </authorList>
    </citation>
    <scope>NUCLEOTIDE SEQUENCE [LARGE SCALE GENOMIC DNA]</scope>
    <source>
        <strain evidence="8 10">ZXPA-20</strain>
    </source>
</reference>
<dbReference type="SUPFAM" id="SSF88659">
    <property type="entry name" value="Sigma3 and sigma4 domains of RNA polymerase sigma factors"/>
    <property type="match status" value="1"/>
</dbReference>
<keyword evidence="3" id="KW-0731">Sigma factor</keyword>
<dbReference type="Proteomes" id="UP000516786">
    <property type="component" value="Chromosome"/>
</dbReference>
<dbReference type="Gene3D" id="1.10.10.10">
    <property type="entry name" value="Winged helix-like DNA-binding domain superfamily/Winged helix DNA-binding domain"/>
    <property type="match status" value="1"/>
</dbReference>
<dbReference type="GO" id="GO:0006352">
    <property type="term" value="P:DNA-templated transcription initiation"/>
    <property type="evidence" value="ECO:0007669"/>
    <property type="project" value="InterPro"/>
</dbReference>
<dbReference type="InterPro" id="IPR013324">
    <property type="entry name" value="RNA_pol_sigma_r3/r4-like"/>
</dbReference>
<dbReference type="InterPro" id="IPR013325">
    <property type="entry name" value="RNA_pol_sigma_r2"/>
</dbReference>
<keyword evidence="2" id="KW-0805">Transcription regulation</keyword>
<evidence type="ECO:0000313" key="10">
    <source>
        <dbReference type="Proteomes" id="UP000516786"/>
    </source>
</evidence>
<proteinExistence type="inferred from homology"/>
<dbReference type="InterPro" id="IPR013249">
    <property type="entry name" value="RNA_pol_sigma70_r4_t2"/>
</dbReference>
<feature type="domain" description="RNA polymerase sigma factor 70 region 4 type 2" evidence="6">
    <location>
        <begin position="115"/>
        <end position="167"/>
    </location>
</feature>
<dbReference type="GO" id="GO:0016987">
    <property type="term" value="F:sigma factor activity"/>
    <property type="evidence" value="ECO:0007669"/>
    <property type="project" value="UniProtKB-KW"/>
</dbReference>
<reference evidence="7 9" key="1">
    <citation type="submission" date="2015-11" db="EMBL/GenBank/DDBJ databases">
        <title>Complete genome sequencing of a biphenyl-degrading bacterium, Pseudomonas putida KF715 (=NBRC110667).</title>
        <authorList>
            <person name="Suenaga H."/>
            <person name="Fujihara N."/>
            <person name="Watanabe T."/>
            <person name="Hirose J."/>
            <person name="Kimura N."/>
            <person name="Yamazoe A."/>
            <person name="Hosoyama A."/>
            <person name="Shimodaira J."/>
            <person name="Furukawa K."/>
        </authorList>
    </citation>
    <scope>NUCLEOTIDE SEQUENCE [LARGE SCALE GENOMIC DNA]</scope>
    <source>
        <strain evidence="7 9">KF715</strain>
    </source>
</reference>
<dbReference type="AlphaFoldDB" id="A0A1L7NCE9"/>
<sequence>MPDSLPSTGHSLAGLYANHHGWLVNWLRGRLQCSQQAADLAQDTFVRVLLADRSQPLLSELREPRHFLVTMARRVMIDSFRRRALEQAYLQLLAEQPEQYAISPEERWMLVETLQALDAMLEGLGKKVKQAFLLSQLRGLGYKDIAAQMGVSVSSVTKYIARATEHCLLFALEHAQ</sequence>
<evidence type="ECO:0000259" key="6">
    <source>
        <dbReference type="Pfam" id="PF08281"/>
    </source>
</evidence>
<gene>
    <name evidence="8" type="ORF">ID616_13100</name>
    <name evidence="7" type="ORF">KF715C_ch25670</name>
</gene>
<dbReference type="InterPro" id="IPR036388">
    <property type="entry name" value="WH-like_DNA-bd_sf"/>
</dbReference>
<dbReference type="EMBL" id="CP061723">
    <property type="protein sequence ID" value="QOD00563.1"/>
    <property type="molecule type" value="Genomic_DNA"/>
</dbReference>
<dbReference type="Pfam" id="PF04542">
    <property type="entry name" value="Sigma70_r2"/>
    <property type="match status" value="1"/>
</dbReference>
<dbReference type="PANTHER" id="PTHR43133">
    <property type="entry name" value="RNA POLYMERASE ECF-TYPE SIGMA FACTO"/>
    <property type="match status" value="1"/>
</dbReference>
<keyword evidence="4" id="KW-0804">Transcription</keyword>
<dbReference type="Pfam" id="PF08281">
    <property type="entry name" value="Sigma70_r4_2"/>
    <property type="match status" value="1"/>
</dbReference>
<protein>
    <submittedName>
        <fullName evidence="7 8">RNA polymerase sigma factor</fullName>
    </submittedName>
</protein>
<dbReference type="NCBIfam" id="TIGR02937">
    <property type="entry name" value="sigma70-ECF"/>
    <property type="match status" value="1"/>
</dbReference>
<name>A0A1L7NCE9_PSEPU</name>
<dbReference type="Proteomes" id="UP000218731">
    <property type="component" value="Chromosome 1"/>
</dbReference>
<feature type="domain" description="RNA polymerase sigma-70 region 2" evidence="5">
    <location>
        <begin position="15"/>
        <end position="84"/>
    </location>
</feature>
<dbReference type="InterPro" id="IPR014284">
    <property type="entry name" value="RNA_pol_sigma-70_dom"/>
</dbReference>
<evidence type="ECO:0000313" key="8">
    <source>
        <dbReference type="EMBL" id="QOD00563.1"/>
    </source>
</evidence>
<accession>A0A1L7NCE9</accession>
<comment type="similarity">
    <text evidence="1">Belongs to the sigma-70 factor family. ECF subfamily.</text>
</comment>
<dbReference type="SUPFAM" id="SSF88946">
    <property type="entry name" value="Sigma2 domain of RNA polymerase sigma factors"/>
    <property type="match status" value="1"/>
</dbReference>
<evidence type="ECO:0000313" key="7">
    <source>
        <dbReference type="EMBL" id="BAW23140.1"/>
    </source>
</evidence>
<evidence type="ECO:0000313" key="9">
    <source>
        <dbReference type="Proteomes" id="UP000218731"/>
    </source>
</evidence>
<evidence type="ECO:0000256" key="1">
    <source>
        <dbReference type="ARBA" id="ARBA00010641"/>
    </source>
</evidence>
<dbReference type="EMBL" id="AP015029">
    <property type="protein sequence ID" value="BAW23140.1"/>
    <property type="molecule type" value="Genomic_DNA"/>
</dbReference>
<evidence type="ECO:0000256" key="3">
    <source>
        <dbReference type="ARBA" id="ARBA00023082"/>
    </source>
</evidence>
<dbReference type="InterPro" id="IPR039425">
    <property type="entry name" value="RNA_pol_sigma-70-like"/>
</dbReference>
<dbReference type="InterPro" id="IPR007627">
    <property type="entry name" value="RNA_pol_sigma70_r2"/>
</dbReference>
<organism evidence="7 9">
    <name type="scientific">Pseudomonas putida</name>
    <name type="common">Arthrobacter siderocapsulatus</name>
    <dbReference type="NCBI Taxonomy" id="303"/>
    <lineage>
        <taxon>Bacteria</taxon>
        <taxon>Pseudomonadati</taxon>
        <taxon>Pseudomonadota</taxon>
        <taxon>Gammaproteobacteria</taxon>
        <taxon>Pseudomonadales</taxon>
        <taxon>Pseudomonadaceae</taxon>
        <taxon>Pseudomonas</taxon>
    </lineage>
</organism>
<evidence type="ECO:0000259" key="5">
    <source>
        <dbReference type="Pfam" id="PF04542"/>
    </source>
</evidence>
<evidence type="ECO:0000256" key="2">
    <source>
        <dbReference type="ARBA" id="ARBA00023015"/>
    </source>
</evidence>
<evidence type="ECO:0000256" key="4">
    <source>
        <dbReference type="ARBA" id="ARBA00023163"/>
    </source>
</evidence>